<keyword evidence="8" id="KW-0238">DNA-binding</keyword>
<dbReference type="SMART" id="SM00899">
    <property type="entry name" value="FeoA"/>
    <property type="match status" value="1"/>
</dbReference>
<sequence length="222" mass="25267">MLSLTYAEENYLKAIYHLSEGGQHNVSTNDLSKEMKTKPASVSDMLRRLSEKAVINYRKYYGVTITEEGKKSALQIIRKHRLWEVFLVEKLMFSWDEVHEVAEELEHVKSNLLIQRLDDFLGNPKYDPHGDPIPDEYGDVKARPRMPLNGLHINDGGQIVAVKDSSAAFLRYLDKVGAYIGARIKILDKVEFDGSLEILVDNKKNLFMSKDVASNILVIQTS</sequence>
<evidence type="ECO:0000256" key="11">
    <source>
        <dbReference type="ARBA" id="ARBA00023211"/>
    </source>
</evidence>
<comment type="subcellular location">
    <subcellularLocation>
        <location evidence="1">Cytoplasm</location>
    </subcellularLocation>
</comment>
<name>A0A2Z4ID87_9BACT</name>
<dbReference type="InterPro" id="IPR001367">
    <property type="entry name" value="Fe_dep_repressor"/>
</dbReference>
<dbReference type="Pfam" id="PF04023">
    <property type="entry name" value="FeoA"/>
    <property type="match status" value="1"/>
</dbReference>
<protein>
    <recommendedName>
        <fullName evidence="4">Transcriptional regulator MntR</fullName>
    </recommendedName>
    <alternativeName>
        <fullName evidence="13">Manganese transport regulator</fullName>
    </alternativeName>
</protein>
<dbReference type="GO" id="GO:0046914">
    <property type="term" value="F:transition metal ion binding"/>
    <property type="evidence" value="ECO:0007669"/>
    <property type="project" value="InterPro"/>
</dbReference>
<evidence type="ECO:0000256" key="5">
    <source>
        <dbReference type="ARBA" id="ARBA00022490"/>
    </source>
</evidence>
<dbReference type="Gene3D" id="2.30.30.90">
    <property type="match status" value="1"/>
</dbReference>
<dbReference type="InterPro" id="IPR007167">
    <property type="entry name" value="Fe-transptr_FeoA-like"/>
</dbReference>
<evidence type="ECO:0000256" key="12">
    <source>
        <dbReference type="ARBA" id="ARBA00025185"/>
    </source>
</evidence>
<comment type="similarity">
    <text evidence="2">Belongs to the DtxR/MntR family.</text>
</comment>
<dbReference type="Proteomes" id="UP000248688">
    <property type="component" value="Chromosome"/>
</dbReference>
<evidence type="ECO:0000256" key="6">
    <source>
        <dbReference type="ARBA" id="ARBA00022491"/>
    </source>
</evidence>
<dbReference type="GO" id="GO:0005737">
    <property type="term" value="C:cytoplasm"/>
    <property type="evidence" value="ECO:0007669"/>
    <property type="project" value="UniProtKB-SubCell"/>
</dbReference>
<dbReference type="RefSeq" id="WP_112782119.1">
    <property type="nucleotide sequence ID" value="NZ_CP030041.1"/>
</dbReference>
<dbReference type="GO" id="GO:0003677">
    <property type="term" value="F:DNA binding"/>
    <property type="evidence" value="ECO:0007669"/>
    <property type="project" value="UniProtKB-KW"/>
</dbReference>
<evidence type="ECO:0000256" key="13">
    <source>
        <dbReference type="ARBA" id="ARBA00032593"/>
    </source>
</evidence>
<evidence type="ECO:0000256" key="9">
    <source>
        <dbReference type="ARBA" id="ARBA00023159"/>
    </source>
</evidence>
<evidence type="ECO:0000256" key="7">
    <source>
        <dbReference type="ARBA" id="ARBA00023015"/>
    </source>
</evidence>
<keyword evidence="9" id="KW-0010">Activator</keyword>
<feature type="domain" description="HTH dtxR-type" evidence="14">
    <location>
        <begin position="1"/>
        <end position="66"/>
    </location>
</feature>
<dbReference type="InterPro" id="IPR050536">
    <property type="entry name" value="DtxR_MntR_Metal-Reg"/>
</dbReference>
<dbReference type="PROSITE" id="PS50944">
    <property type="entry name" value="HTH_DTXR"/>
    <property type="match status" value="1"/>
</dbReference>
<evidence type="ECO:0000256" key="4">
    <source>
        <dbReference type="ARBA" id="ARBA00022386"/>
    </source>
</evidence>
<keyword evidence="10" id="KW-0804">Transcription</keyword>
<comment type="function">
    <text evidence="12">In the presence of manganese, represses expression of mntH and mntS. Up-regulates expression of mntP.</text>
</comment>
<keyword evidence="11" id="KW-0464">Manganese</keyword>
<accession>A0A2Z4ID87</accession>
<dbReference type="PANTHER" id="PTHR33238">
    <property type="entry name" value="IRON (METAL) DEPENDENT REPRESSOR, DTXR FAMILY"/>
    <property type="match status" value="1"/>
</dbReference>
<evidence type="ECO:0000259" key="14">
    <source>
        <dbReference type="PROSITE" id="PS50944"/>
    </source>
</evidence>
<dbReference type="Pfam" id="PF02742">
    <property type="entry name" value="Fe_dep_repr_C"/>
    <property type="match status" value="1"/>
</dbReference>
<dbReference type="InterPro" id="IPR022689">
    <property type="entry name" value="Iron_dep_repressor"/>
</dbReference>
<gene>
    <name evidence="15" type="ORF">DN752_00260</name>
</gene>
<dbReference type="PANTHER" id="PTHR33238:SF11">
    <property type="entry name" value="TRANSCRIPTIONAL REGULATOR MNTR"/>
    <property type="match status" value="1"/>
</dbReference>
<evidence type="ECO:0000256" key="8">
    <source>
        <dbReference type="ARBA" id="ARBA00023125"/>
    </source>
</evidence>
<dbReference type="Pfam" id="PF01325">
    <property type="entry name" value="Fe_dep_repress"/>
    <property type="match status" value="1"/>
</dbReference>
<dbReference type="InterPro" id="IPR036390">
    <property type="entry name" value="WH_DNA-bd_sf"/>
</dbReference>
<dbReference type="InterPro" id="IPR036388">
    <property type="entry name" value="WH-like_DNA-bd_sf"/>
</dbReference>
<dbReference type="InterPro" id="IPR036421">
    <property type="entry name" value="Fe_dep_repressor_sf"/>
</dbReference>
<evidence type="ECO:0000256" key="3">
    <source>
        <dbReference type="ARBA" id="ARBA00011738"/>
    </source>
</evidence>
<dbReference type="GO" id="GO:0046983">
    <property type="term" value="F:protein dimerization activity"/>
    <property type="evidence" value="ECO:0007669"/>
    <property type="project" value="InterPro"/>
</dbReference>
<dbReference type="Gene3D" id="1.10.10.10">
    <property type="entry name" value="Winged helix-like DNA-binding domain superfamily/Winged helix DNA-binding domain"/>
    <property type="match status" value="1"/>
</dbReference>
<dbReference type="OrthoDB" id="9791355at2"/>
<dbReference type="EMBL" id="CP030041">
    <property type="protein sequence ID" value="AWW28697.1"/>
    <property type="molecule type" value="Genomic_DNA"/>
</dbReference>
<evidence type="ECO:0000256" key="1">
    <source>
        <dbReference type="ARBA" id="ARBA00004496"/>
    </source>
</evidence>
<dbReference type="SMART" id="SM00529">
    <property type="entry name" value="HTH_DTXR"/>
    <property type="match status" value="1"/>
</dbReference>
<comment type="subunit">
    <text evidence="3">Homodimer.</text>
</comment>
<dbReference type="InterPro" id="IPR038157">
    <property type="entry name" value="FeoA_core_dom"/>
</dbReference>
<keyword evidence="5" id="KW-0963">Cytoplasm</keyword>
<evidence type="ECO:0000256" key="2">
    <source>
        <dbReference type="ARBA" id="ARBA00007871"/>
    </source>
</evidence>
<evidence type="ECO:0000256" key="10">
    <source>
        <dbReference type="ARBA" id="ARBA00023163"/>
    </source>
</evidence>
<reference evidence="15 16" key="1">
    <citation type="submission" date="2018-06" db="EMBL/GenBank/DDBJ databases">
        <title>Echinicola strongylocentroti sp. nov., isolated from a sea urchin Strongylocentrotus intermedius.</title>
        <authorList>
            <person name="Bae S.S."/>
        </authorList>
    </citation>
    <scope>NUCLEOTIDE SEQUENCE [LARGE SCALE GENOMIC DNA]</scope>
    <source>
        <strain evidence="15 16">MEBiC08714</strain>
    </source>
</reference>
<dbReference type="AlphaFoldDB" id="A0A2Z4ID87"/>
<proteinExistence type="inferred from homology"/>
<dbReference type="GO" id="GO:0003700">
    <property type="term" value="F:DNA-binding transcription factor activity"/>
    <property type="evidence" value="ECO:0007669"/>
    <property type="project" value="InterPro"/>
</dbReference>
<dbReference type="SUPFAM" id="SSF47979">
    <property type="entry name" value="Iron-dependent repressor protein, dimerization domain"/>
    <property type="match status" value="1"/>
</dbReference>
<dbReference type="SUPFAM" id="SSF46785">
    <property type="entry name" value="Winged helix' DNA-binding domain"/>
    <property type="match status" value="1"/>
</dbReference>
<dbReference type="KEGG" id="est:DN752_00260"/>
<keyword evidence="16" id="KW-1185">Reference proteome</keyword>
<keyword evidence="6" id="KW-0678">Repressor</keyword>
<dbReference type="InterPro" id="IPR022687">
    <property type="entry name" value="HTH_DTXR"/>
</dbReference>
<evidence type="ECO:0000313" key="16">
    <source>
        <dbReference type="Proteomes" id="UP000248688"/>
    </source>
</evidence>
<organism evidence="15 16">
    <name type="scientific">Echinicola strongylocentroti</name>
    <dbReference type="NCBI Taxonomy" id="1795355"/>
    <lineage>
        <taxon>Bacteria</taxon>
        <taxon>Pseudomonadati</taxon>
        <taxon>Bacteroidota</taxon>
        <taxon>Cytophagia</taxon>
        <taxon>Cytophagales</taxon>
        <taxon>Cyclobacteriaceae</taxon>
        <taxon>Echinicola</taxon>
    </lineage>
</organism>
<evidence type="ECO:0000313" key="15">
    <source>
        <dbReference type="EMBL" id="AWW28697.1"/>
    </source>
</evidence>
<keyword evidence="7" id="KW-0805">Transcription regulation</keyword>